<evidence type="ECO:0000256" key="4">
    <source>
        <dbReference type="ARBA" id="ARBA00022741"/>
    </source>
</evidence>
<protein>
    <submittedName>
        <fullName evidence="9">Thiamine ABC transporter ATP-binding protein</fullName>
    </submittedName>
</protein>
<gene>
    <name evidence="9" type="ORF">BWR60_04835</name>
</gene>
<dbReference type="InterPro" id="IPR050093">
    <property type="entry name" value="ABC_SmlMolc_Importer"/>
</dbReference>
<dbReference type="PANTHER" id="PTHR42781">
    <property type="entry name" value="SPERMIDINE/PUTRESCINE IMPORT ATP-BINDING PROTEIN POTA"/>
    <property type="match status" value="1"/>
</dbReference>
<dbReference type="InterPro" id="IPR027417">
    <property type="entry name" value="P-loop_NTPase"/>
</dbReference>
<dbReference type="GO" id="GO:0005524">
    <property type="term" value="F:ATP binding"/>
    <property type="evidence" value="ECO:0007669"/>
    <property type="project" value="UniProtKB-KW"/>
</dbReference>
<keyword evidence="3" id="KW-0997">Cell inner membrane</keyword>
<keyword evidence="5 9" id="KW-0067">ATP-binding</keyword>
<dbReference type="InterPro" id="IPR003593">
    <property type="entry name" value="AAA+_ATPase"/>
</dbReference>
<evidence type="ECO:0000259" key="8">
    <source>
        <dbReference type="PROSITE" id="PS50893"/>
    </source>
</evidence>
<reference evidence="10" key="1">
    <citation type="submission" date="2017-05" db="EMBL/GenBank/DDBJ databases">
        <authorList>
            <person name="Macchi M."/>
            <person name="Festa S."/>
            <person name="Coppotelli B.M."/>
            <person name="Morelli I.S."/>
        </authorList>
    </citation>
    <scope>NUCLEOTIDE SEQUENCE [LARGE SCALE GENOMIC DNA]</scope>
    <source>
        <strain evidence="10">I</strain>
    </source>
</reference>
<dbReference type="GO" id="GO:0016887">
    <property type="term" value="F:ATP hydrolysis activity"/>
    <property type="evidence" value="ECO:0007669"/>
    <property type="project" value="InterPro"/>
</dbReference>
<evidence type="ECO:0000256" key="5">
    <source>
        <dbReference type="ARBA" id="ARBA00022840"/>
    </source>
</evidence>
<dbReference type="OrthoDB" id="9802264at2"/>
<dbReference type="STRING" id="1122125.GCA_000423185_03689"/>
<evidence type="ECO:0000256" key="1">
    <source>
        <dbReference type="ARBA" id="ARBA00022448"/>
    </source>
</evidence>
<keyword evidence="2" id="KW-1003">Cell membrane</keyword>
<sequence length="223" mass="23863">MEMRFDLAVEAGAFVVLFGPSGAGKSTLLNLIAGFEAPLSGRLRLLGRDALGLPPAARPVTTLFQDHNLFPHLTAAKNVALGLHPGRLSPAEAARVQEALAHVDLEGLETRRPAELSGGERQRVALARSLVRDRPILLLDEPFAALGPAQRREMVGLVDRLRRERGLTVLMVSHQLDALPGIDAQAAFIEDGRVAATGPATELLTRPPLPEIADYLGYVGPTN</sequence>
<dbReference type="PROSITE" id="PS00211">
    <property type="entry name" value="ABC_TRANSPORTER_1"/>
    <property type="match status" value="1"/>
</dbReference>
<evidence type="ECO:0000256" key="6">
    <source>
        <dbReference type="ARBA" id="ARBA00022967"/>
    </source>
</evidence>
<keyword evidence="10" id="KW-1185">Reference proteome</keyword>
<evidence type="ECO:0000256" key="2">
    <source>
        <dbReference type="ARBA" id="ARBA00022475"/>
    </source>
</evidence>
<dbReference type="EMBL" id="NHON01000006">
    <property type="protein sequence ID" value="OWJ68231.1"/>
    <property type="molecule type" value="Genomic_DNA"/>
</dbReference>
<evidence type="ECO:0000256" key="7">
    <source>
        <dbReference type="ARBA" id="ARBA00023136"/>
    </source>
</evidence>
<dbReference type="Gene3D" id="3.40.50.300">
    <property type="entry name" value="P-loop containing nucleotide triphosphate hydrolases"/>
    <property type="match status" value="1"/>
</dbReference>
<organism evidence="9 10">
    <name type="scientific">Inquilinus limosus</name>
    <dbReference type="NCBI Taxonomy" id="171674"/>
    <lineage>
        <taxon>Bacteria</taxon>
        <taxon>Pseudomonadati</taxon>
        <taxon>Pseudomonadota</taxon>
        <taxon>Alphaproteobacteria</taxon>
        <taxon>Rhodospirillales</taxon>
        <taxon>Rhodospirillaceae</taxon>
        <taxon>Inquilinus</taxon>
    </lineage>
</organism>
<proteinExistence type="predicted"/>
<keyword evidence="4" id="KW-0547">Nucleotide-binding</keyword>
<dbReference type="Pfam" id="PF00005">
    <property type="entry name" value="ABC_tran"/>
    <property type="match status" value="1"/>
</dbReference>
<dbReference type="InterPro" id="IPR017871">
    <property type="entry name" value="ABC_transporter-like_CS"/>
</dbReference>
<name>A0A211ZSH8_9PROT</name>
<evidence type="ECO:0000313" key="10">
    <source>
        <dbReference type="Proteomes" id="UP000196655"/>
    </source>
</evidence>
<dbReference type="SUPFAM" id="SSF52540">
    <property type="entry name" value="P-loop containing nucleoside triphosphate hydrolases"/>
    <property type="match status" value="1"/>
</dbReference>
<dbReference type="SMART" id="SM00382">
    <property type="entry name" value="AAA"/>
    <property type="match status" value="1"/>
</dbReference>
<dbReference type="PROSITE" id="PS50893">
    <property type="entry name" value="ABC_TRANSPORTER_2"/>
    <property type="match status" value="1"/>
</dbReference>
<accession>A0A211ZSH8</accession>
<comment type="caution">
    <text evidence="9">The sequence shown here is derived from an EMBL/GenBank/DDBJ whole genome shotgun (WGS) entry which is preliminary data.</text>
</comment>
<evidence type="ECO:0000256" key="3">
    <source>
        <dbReference type="ARBA" id="ARBA00022519"/>
    </source>
</evidence>
<keyword evidence="6" id="KW-1278">Translocase</keyword>
<feature type="domain" description="ABC transporter" evidence="8">
    <location>
        <begin position="3"/>
        <end position="216"/>
    </location>
</feature>
<dbReference type="AlphaFoldDB" id="A0A211ZSH8"/>
<keyword evidence="7" id="KW-0472">Membrane</keyword>
<dbReference type="PANTHER" id="PTHR42781:SF1">
    <property type="entry name" value="THIAMINE IMPORT ATP-BINDING PROTEIN THIQ"/>
    <property type="match status" value="1"/>
</dbReference>
<dbReference type="InterPro" id="IPR003439">
    <property type="entry name" value="ABC_transporter-like_ATP-bd"/>
</dbReference>
<evidence type="ECO:0000313" key="9">
    <source>
        <dbReference type="EMBL" id="OWJ68231.1"/>
    </source>
</evidence>
<dbReference type="Proteomes" id="UP000196655">
    <property type="component" value="Unassembled WGS sequence"/>
</dbReference>
<keyword evidence="1" id="KW-0813">Transport</keyword>